<dbReference type="GO" id="GO:0043165">
    <property type="term" value="P:Gram-negative-bacterium-type cell outer membrane assembly"/>
    <property type="evidence" value="ECO:0007669"/>
    <property type="project" value="UniProtKB-UniRule"/>
</dbReference>
<keyword evidence="1 4" id="KW-0813">Transport</keyword>
<dbReference type="EMBL" id="CP126975">
    <property type="protein sequence ID" value="WIM79111.1"/>
    <property type="molecule type" value="Genomic_DNA"/>
</dbReference>
<reference evidence="10 14" key="6">
    <citation type="submission" date="2023-06" db="EMBL/GenBank/DDBJ databases">
        <title>Complete Genome Sequence of Gallibacterium anatis Strain BJF12, Isolated from a chicken with diarrhea.</title>
        <authorList>
            <person name="Guo F."/>
            <person name="Bu W."/>
            <person name="Xu F."/>
            <person name="Wen T."/>
        </authorList>
    </citation>
    <scope>NUCLEOTIDE SEQUENCE [LARGE SCALE GENOMIC DNA]</scope>
    <source>
        <strain evidence="10 14">BJF12</strain>
    </source>
</reference>
<name>A0A0A2X1R2_9PAST</name>
<evidence type="ECO:0000313" key="7">
    <source>
        <dbReference type="EMBL" id="KGQ32860.1"/>
    </source>
</evidence>
<dbReference type="EMBL" id="JPXS01000017">
    <property type="protein sequence ID" value="KGQ32860.1"/>
    <property type="molecule type" value="Genomic_DNA"/>
</dbReference>
<dbReference type="GO" id="GO:0001530">
    <property type="term" value="F:lipopolysaccharide binding"/>
    <property type="evidence" value="ECO:0007669"/>
    <property type="project" value="InterPro"/>
</dbReference>
<dbReference type="InterPro" id="IPR005653">
    <property type="entry name" value="OstA-like_N"/>
</dbReference>
<accession>A0A0A2X1R2</accession>
<evidence type="ECO:0000256" key="4">
    <source>
        <dbReference type="HAMAP-Rule" id="MF_01914"/>
    </source>
</evidence>
<dbReference type="EMBL" id="DYVQ01000008">
    <property type="protein sequence ID" value="HJF72756.1"/>
    <property type="molecule type" value="Genomic_DNA"/>
</dbReference>
<dbReference type="RefSeq" id="WP_013746237.1">
    <property type="nucleotide sequence ID" value="NZ_AP035889.1"/>
</dbReference>
<reference evidence="8 12" key="2">
    <citation type="submission" date="2014-11" db="EMBL/GenBank/DDBJ databases">
        <title>Pan-genome of Gallibacterium spp.</title>
        <authorList>
            <person name="Kudirkiene E."/>
            <person name="Bojesen A.M."/>
        </authorList>
    </citation>
    <scope>NUCLEOTIDE SEQUENCE [LARGE SCALE GENOMIC DNA]</scope>
    <source>
        <strain evidence="8 12">F 279</strain>
    </source>
</reference>
<dbReference type="GO" id="GO:0015920">
    <property type="term" value="P:lipopolysaccharide transport"/>
    <property type="evidence" value="ECO:0007669"/>
    <property type="project" value="UniProtKB-UniRule"/>
</dbReference>
<evidence type="ECO:0000313" key="8">
    <source>
        <dbReference type="EMBL" id="OBW98879.1"/>
    </source>
</evidence>
<dbReference type="EMBL" id="JTJO01000026">
    <property type="protein sequence ID" value="OBW98879.1"/>
    <property type="molecule type" value="Genomic_DNA"/>
</dbReference>
<feature type="signal peptide" evidence="4">
    <location>
        <begin position="1"/>
        <end position="23"/>
    </location>
</feature>
<evidence type="ECO:0000313" key="10">
    <source>
        <dbReference type="EMBL" id="WIM79111.1"/>
    </source>
</evidence>
<keyword evidence="2 4" id="KW-0732">Signal</keyword>
<dbReference type="PATRIC" id="fig|750.21.peg.1873"/>
<comment type="subunit">
    <text evidence="4">Component of the lipopolysaccharide transport and assembly complex.</text>
</comment>
<evidence type="ECO:0000313" key="9">
    <source>
        <dbReference type="EMBL" id="STO38786.1"/>
    </source>
</evidence>
<dbReference type="OrthoDB" id="5295619at2"/>
<evidence type="ECO:0000256" key="1">
    <source>
        <dbReference type="ARBA" id="ARBA00022448"/>
    </source>
</evidence>
<dbReference type="AlphaFoldDB" id="A0A0A2X1R2"/>
<reference evidence="6" key="5">
    <citation type="submission" date="2021-09" db="EMBL/GenBank/DDBJ databases">
        <authorList>
            <person name="Gilroy R."/>
        </authorList>
    </citation>
    <scope>NUCLEOTIDE SEQUENCE</scope>
    <source>
        <strain evidence="6">ChiHjej11B10-15683</strain>
    </source>
</reference>
<feature type="chain" id="PRO_5011797772" description="Lipopolysaccharide export system protein LptA" evidence="4">
    <location>
        <begin position="24"/>
        <end position="172"/>
    </location>
</feature>
<evidence type="ECO:0000313" key="13">
    <source>
        <dbReference type="Proteomes" id="UP000254232"/>
    </source>
</evidence>
<keyword evidence="14" id="KW-1185">Reference proteome</keyword>
<gene>
    <name evidence="4 6" type="primary">lptA</name>
    <name evidence="7" type="ORF">JP32_03920</name>
    <name evidence="6" type="ORF">K8W15_00945</name>
    <name evidence="9" type="ORF">NCTC11413_01928</name>
    <name evidence="10" type="ORF">QP018_10100</name>
    <name evidence="8" type="ORF">QV03_05400</name>
</gene>
<reference evidence="6" key="4">
    <citation type="journal article" date="2021" name="PeerJ">
        <title>Extensive microbial diversity within the chicken gut microbiome revealed by metagenomics and culture.</title>
        <authorList>
            <person name="Gilroy R."/>
            <person name="Ravi A."/>
            <person name="Getino M."/>
            <person name="Pursley I."/>
            <person name="Horton D.L."/>
            <person name="Alikhan N.F."/>
            <person name="Baker D."/>
            <person name="Gharbi K."/>
            <person name="Hall N."/>
            <person name="Watson M."/>
            <person name="Adriaenssens E.M."/>
            <person name="Foster-Nyarko E."/>
            <person name="Jarju S."/>
            <person name="Secka A."/>
            <person name="Antonio M."/>
            <person name="Oren A."/>
            <person name="Chaudhuri R.R."/>
            <person name="La Ragione R."/>
            <person name="Hildebrand F."/>
            <person name="Pallen M.J."/>
        </authorList>
    </citation>
    <scope>NUCLEOTIDE SEQUENCE</scope>
    <source>
        <strain evidence="6">ChiHjej11B10-15683</strain>
    </source>
</reference>
<evidence type="ECO:0000256" key="3">
    <source>
        <dbReference type="ARBA" id="ARBA00022764"/>
    </source>
</evidence>
<dbReference type="OMA" id="VPTQQME"/>
<dbReference type="GO" id="GO:0017089">
    <property type="term" value="F:glycolipid transfer activity"/>
    <property type="evidence" value="ECO:0007669"/>
    <property type="project" value="TreeGrafter"/>
</dbReference>
<evidence type="ECO:0000313" key="6">
    <source>
        <dbReference type="EMBL" id="HJF72756.1"/>
    </source>
</evidence>
<organism evidence="7 11">
    <name type="scientific">Gallibacterium anatis</name>
    <dbReference type="NCBI Taxonomy" id="750"/>
    <lineage>
        <taxon>Bacteria</taxon>
        <taxon>Pseudomonadati</taxon>
        <taxon>Pseudomonadota</taxon>
        <taxon>Gammaproteobacteria</taxon>
        <taxon>Pasteurellales</taxon>
        <taxon>Pasteurellaceae</taxon>
        <taxon>Gallibacterium</taxon>
    </lineage>
</organism>
<dbReference type="HAMAP" id="MF_01914">
    <property type="entry name" value="LPS_assembly_LptA"/>
    <property type="match status" value="1"/>
</dbReference>
<feature type="domain" description="Organic solvent tolerance-like N-terminal" evidence="5">
    <location>
        <begin position="33"/>
        <end position="148"/>
    </location>
</feature>
<evidence type="ECO:0000256" key="2">
    <source>
        <dbReference type="ARBA" id="ARBA00022729"/>
    </source>
</evidence>
<evidence type="ECO:0000313" key="14">
    <source>
        <dbReference type="Proteomes" id="UP001226750"/>
    </source>
</evidence>
<keyword evidence="3 4" id="KW-0574">Periplasm</keyword>
<dbReference type="NCBIfam" id="TIGR03002">
    <property type="entry name" value="outer_YhbN_LptA"/>
    <property type="match status" value="1"/>
</dbReference>
<comment type="similarity">
    <text evidence="4">Belongs to the LptA family.</text>
</comment>
<evidence type="ECO:0000259" key="5">
    <source>
        <dbReference type="Pfam" id="PF03968"/>
    </source>
</evidence>
<dbReference type="GeneID" id="77263881"/>
<dbReference type="PANTHER" id="PTHR36504">
    <property type="entry name" value="LIPOPOLYSACCHARIDE EXPORT SYSTEM PROTEIN LPTA"/>
    <property type="match status" value="1"/>
</dbReference>
<dbReference type="PANTHER" id="PTHR36504:SF1">
    <property type="entry name" value="LIPOPOLYSACCHARIDE EXPORT SYSTEM PROTEIN LPTA"/>
    <property type="match status" value="1"/>
</dbReference>
<reference evidence="9 13" key="3">
    <citation type="submission" date="2018-06" db="EMBL/GenBank/DDBJ databases">
        <authorList>
            <consortium name="Pathogen Informatics"/>
            <person name="Doyle S."/>
        </authorList>
    </citation>
    <scope>NUCLEOTIDE SEQUENCE [LARGE SCALE GENOMIC DNA]</scope>
    <source>
        <strain evidence="9 13">NCTC11413</strain>
    </source>
</reference>
<dbReference type="Proteomes" id="UP000749334">
    <property type="component" value="Unassembled WGS sequence"/>
</dbReference>
<dbReference type="Proteomes" id="UP000030526">
    <property type="component" value="Unassembled WGS sequence"/>
</dbReference>
<evidence type="ECO:0000313" key="12">
    <source>
        <dbReference type="Proteomes" id="UP000092643"/>
    </source>
</evidence>
<evidence type="ECO:0000313" key="11">
    <source>
        <dbReference type="Proteomes" id="UP000030526"/>
    </source>
</evidence>
<proteinExistence type="inferred from homology"/>
<comment type="subcellular location">
    <subcellularLocation>
        <location evidence="4">Periplasm</location>
    </subcellularLocation>
</comment>
<dbReference type="InterPro" id="IPR014340">
    <property type="entry name" value="LptA"/>
</dbReference>
<sequence length="172" mass="19136" precursor="true">MKSKKINFAFALLALFVSYSANALTGDSEQPINIESDNQSLDLTNNVVTFNTNVVITQGSVKINADKVVITRPNEKEKADNKKETVDAYGKPVKFQQKLDNGKMVYGNADKVHYDLGKEFLTLIDNAQLKQEDSRINGDIITYDVKKQQLKANGNGNSRVKTILIPNQLKSN</sequence>
<reference evidence="7 11" key="1">
    <citation type="submission" date="2014-08" db="EMBL/GenBank/DDBJ databases">
        <title>Chaperone-usher fimbriae in a diverse selection of Gallibacterium genomes.</title>
        <authorList>
            <person name="Kudirkiene E."/>
            <person name="Bager R.J."/>
            <person name="Johnson T.J."/>
            <person name="Bojesen A.M."/>
        </authorList>
    </citation>
    <scope>NUCLEOTIDE SEQUENCE [LARGE SCALE GENOMIC DNA]</scope>
    <source>
        <strain evidence="7 11">20558/3kl.</strain>
    </source>
</reference>
<dbReference type="Proteomes" id="UP001226750">
    <property type="component" value="Chromosome"/>
</dbReference>
<dbReference type="Proteomes" id="UP000092643">
    <property type="component" value="Unassembled WGS sequence"/>
</dbReference>
<dbReference type="GO" id="GO:0009279">
    <property type="term" value="C:cell outer membrane"/>
    <property type="evidence" value="ECO:0007669"/>
    <property type="project" value="TreeGrafter"/>
</dbReference>
<dbReference type="GO" id="GO:0030288">
    <property type="term" value="C:outer membrane-bounded periplasmic space"/>
    <property type="evidence" value="ECO:0007669"/>
    <property type="project" value="TreeGrafter"/>
</dbReference>
<protein>
    <recommendedName>
        <fullName evidence="4">Lipopolysaccharide export system protein LptA</fullName>
    </recommendedName>
</protein>
<dbReference type="Proteomes" id="UP000254232">
    <property type="component" value="Unassembled WGS sequence"/>
</dbReference>
<comment type="function">
    <text evidence="4">Involved in the assembly of lipopolysaccharide (LPS). Required for the translocation of LPS from the inner membrane to the outer membrane. May form a bridge between the inner membrane and the outer membrane, via interactions with LptC and LptD, thereby facilitating LPS transfer across the periplasm.</text>
</comment>
<dbReference type="EMBL" id="UGGZ01000001">
    <property type="protein sequence ID" value="STO38786.1"/>
    <property type="molecule type" value="Genomic_DNA"/>
</dbReference>
<dbReference type="Gene3D" id="2.60.450.10">
    <property type="entry name" value="Lipopolysaccharide (LPS) transport protein A like domain"/>
    <property type="match status" value="1"/>
</dbReference>
<dbReference type="Pfam" id="PF03968">
    <property type="entry name" value="LptD_N"/>
    <property type="match status" value="1"/>
</dbReference>
<dbReference type="InterPro" id="IPR052037">
    <property type="entry name" value="LPS_export_LptA"/>
</dbReference>